<evidence type="ECO:0000256" key="1">
    <source>
        <dbReference type="ARBA" id="ARBA00002442"/>
    </source>
</evidence>
<dbReference type="NCBIfam" id="TIGR03141">
    <property type="entry name" value="cytochro_ccmD"/>
    <property type="match status" value="1"/>
</dbReference>
<keyword evidence="14" id="KW-1185">Reference proteome</keyword>
<name>A0ABY9ED52_9GAMM</name>
<accession>A0ABY9ED52</accession>
<organism evidence="13 14">
    <name type="scientific">Microbulbifer spongiae</name>
    <dbReference type="NCBI Taxonomy" id="2944933"/>
    <lineage>
        <taxon>Bacteria</taxon>
        <taxon>Pseudomonadati</taxon>
        <taxon>Pseudomonadota</taxon>
        <taxon>Gammaproteobacteria</taxon>
        <taxon>Cellvibrionales</taxon>
        <taxon>Microbulbiferaceae</taxon>
        <taxon>Microbulbifer</taxon>
    </lineage>
</organism>
<evidence type="ECO:0000256" key="11">
    <source>
        <dbReference type="ARBA" id="ARBA00023136"/>
    </source>
</evidence>
<dbReference type="PANTHER" id="PTHR37531">
    <property type="entry name" value="HEME EXPORTER PROTEIN D"/>
    <property type="match status" value="1"/>
</dbReference>
<gene>
    <name evidence="13" type="primary">ccmD</name>
    <name evidence="13" type="ORF">M8T91_05900</name>
</gene>
<evidence type="ECO:0000256" key="3">
    <source>
        <dbReference type="ARBA" id="ARBA00008741"/>
    </source>
</evidence>
<dbReference type="InterPro" id="IPR007078">
    <property type="entry name" value="Haem_export_protD_CcmD"/>
</dbReference>
<keyword evidence="11 12" id="KW-0472">Membrane</keyword>
<evidence type="ECO:0000256" key="9">
    <source>
        <dbReference type="ARBA" id="ARBA00022748"/>
    </source>
</evidence>
<keyword evidence="9 12" id="KW-0201">Cytochrome c-type biogenesis</keyword>
<dbReference type="RefSeq" id="WP_301417751.1">
    <property type="nucleotide sequence ID" value="NZ_CP098023.1"/>
</dbReference>
<comment type="subcellular location">
    <subcellularLocation>
        <location evidence="2 12">Cell inner membrane</location>
        <topology evidence="2 12">Single-pass membrane protein</topology>
    </subcellularLocation>
</comment>
<evidence type="ECO:0000313" key="13">
    <source>
        <dbReference type="EMBL" id="WKD50953.1"/>
    </source>
</evidence>
<evidence type="ECO:0000256" key="8">
    <source>
        <dbReference type="ARBA" id="ARBA00022692"/>
    </source>
</evidence>
<evidence type="ECO:0000256" key="10">
    <source>
        <dbReference type="ARBA" id="ARBA00022989"/>
    </source>
</evidence>
<keyword evidence="7 12" id="KW-0997">Cell inner membrane</keyword>
<protein>
    <recommendedName>
        <fullName evidence="4 12">Heme exporter protein D</fullName>
    </recommendedName>
</protein>
<dbReference type="Proteomes" id="UP001321520">
    <property type="component" value="Chromosome"/>
</dbReference>
<evidence type="ECO:0000256" key="5">
    <source>
        <dbReference type="ARBA" id="ARBA00022448"/>
    </source>
</evidence>
<keyword evidence="8 12" id="KW-0812">Transmembrane</keyword>
<keyword evidence="10 12" id="KW-1133">Transmembrane helix</keyword>
<keyword evidence="5 12" id="KW-0813">Transport</keyword>
<keyword evidence="6 12" id="KW-1003">Cell membrane</keyword>
<dbReference type="PANTHER" id="PTHR37531:SF1">
    <property type="entry name" value="HEME EXPORTER PROTEIN D"/>
    <property type="match status" value="1"/>
</dbReference>
<evidence type="ECO:0000256" key="6">
    <source>
        <dbReference type="ARBA" id="ARBA00022475"/>
    </source>
</evidence>
<feature type="transmembrane region" description="Helical" evidence="12">
    <location>
        <begin position="20"/>
        <end position="38"/>
    </location>
</feature>
<evidence type="ECO:0000256" key="4">
    <source>
        <dbReference type="ARBA" id="ARBA00016461"/>
    </source>
</evidence>
<sequence length="74" mass="8719">MQFQFSSFAEFLAMDGHGIYVWISYVVTFAALAALALYPRITRRRIQRELQRQQRIVQRRCKVNNERIAVVESA</sequence>
<dbReference type="EMBL" id="CP098023">
    <property type="protein sequence ID" value="WKD50953.1"/>
    <property type="molecule type" value="Genomic_DNA"/>
</dbReference>
<reference evidence="13 14" key="1">
    <citation type="submission" date="2022-05" db="EMBL/GenBank/DDBJ databases">
        <title>Microbulbifer sp. nov., isolated from sponge.</title>
        <authorList>
            <person name="Gao L."/>
        </authorList>
    </citation>
    <scope>NUCLEOTIDE SEQUENCE [LARGE SCALE GENOMIC DNA]</scope>
    <source>
        <strain evidence="13 14">MI-G</strain>
    </source>
</reference>
<evidence type="ECO:0000256" key="12">
    <source>
        <dbReference type="RuleBase" id="RU363101"/>
    </source>
</evidence>
<dbReference type="Pfam" id="PF04995">
    <property type="entry name" value="CcmD"/>
    <property type="match status" value="1"/>
</dbReference>
<dbReference type="InterPro" id="IPR052075">
    <property type="entry name" value="Heme_exporter_D"/>
</dbReference>
<evidence type="ECO:0000313" key="14">
    <source>
        <dbReference type="Proteomes" id="UP001321520"/>
    </source>
</evidence>
<evidence type="ECO:0000256" key="2">
    <source>
        <dbReference type="ARBA" id="ARBA00004377"/>
    </source>
</evidence>
<evidence type="ECO:0000256" key="7">
    <source>
        <dbReference type="ARBA" id="ARBA00022519"/>
    </source>
</evidence>
<comment type="similarity">
    <text evidence="3 12">Belongs to the CcmD/CycX/HelD family.</text>
</comment>
<comment type="function">
    <text evidence="1 12">Required for the export of heme to the periplasm for the biogenesis of c-type cytochromes.</text>
</comment>
<proteinExistence type="inferred from homology"/>